<dbReference type="RefSeq" id="WP_044831934.1">
    <property type="nucleotide sequence ID" value="NZ_CP059735.1"/>
</dbReference>
<dbReference type="KEGG" id="tact:SG35_003905"/>
<sequence length="197" mass="21969">MIKAIFISGELWFDGKPAGGTYHHSWIIVASTINKNKESNYEAALYGVHHELSSFVLNKQPITGMAWGELMPQGWSATTSYAKALGVNWSDEPDYINGFLSKYAETSVENDFNTYAEFVFSNPTELVKLANSYPLVAKKLRLFIDAYSRISPAMTAFFEQTSLTAAAAAPERFSKVDSVQIMTIPKPTVIYQEDKSQ</sequence>
<dbReference type="EMBL" id="CP059735">
    <property type="protein sequence ID" value="WDD99826.1"/>
    <property type="molecule type" value="Genomic_DNA"/>
</dbReference>
<dbReference type="AlphaFoldDB" id="A0AAE9YS20"/>
<organism evidence="1 2">
    <name type="scientific">Thalassomonas actiniarum</name>
    <dbReference type="NCBI Taxonomy" id="485447"/>
    <lineage>
        <taxon>Bacteria</taxon>
        <taxon>Pseudomonadati</taxon>
        <taxon>Pseudomonadota</taxon>
        <taxon>Gammaproteobacteria</taxon>
        <taxon>Alteromonadales</taxon>
        <taxon>Colwelliaceae</taxon>
        <taxon>Thalassomonas</taxon>
    </lineage>
</organism>
<dbReference type="Gene3D" id="3.40.390.70">
    <property type="match status" value="1"/>
</dbReference>
<accession>A0AAE9YS20</accession>
<reference evidence="1 2" key="2">
    <citation type="journal article" date="2022" name="Mar. Drugs">
        <title>Bioassay-Guided Fractionation Leads to the Detection of Cholic Acid Generated by the Rare Thalassomonas sp.</title>
        <authorList>
            <person name="Pheiffer F."/>
            <person name="Schneider Y.K."/>
            <person name="Hansen E.H."/>
            <person name="Andersen J.H."/>
            <person name="Isaksson J."/>
            <person name="Busche T."/>
            <person name="R C."/>
            <person name="Kalinowski J."/>
            <person name="Zyl L.V."/>
            <person name="Trindade M."/>
        </authorList>
    </citation>
    <scope>NUCLEOTIDE SEQUENCE [LARGE SCALE GENOMIC DNA]</scope>
    <source>
        <strain evidence="1 2">A5K-106</strain>
    </source>
</reference>
<evidence type="ECO:0000313" key="2">
    <source>
        <dbReference type="Proteomes" id="UP000032568"/>
    </source>
</evidence>
<proteinExistence type="predicted"/>
<evidence type="ECO:0000313" key="1">
    <source>
        <dbReference type="EMBL" id="WDD99826.1"/>
    </source>
</evidence>
<reference evidence="1 2" key="1">
    <citation type="journal article" date="2015" name="Genome Announc.">
        <title>Draft Genome Sequences of Marine Isolates of Thalassomonas viridans and Thalassomonas actiniarum.</title>
        <authorList>
            <person name="Olonade I."/>
            <person name="van Zyl L.J."/>
            <person name="Trindade M."/>
        </authorList>
    </citation>
    <scope>NUCLEOTIDE SEQUENCE [LARGE SCALE GENOMIC DNA]</scope>
    <source>
        <strain evidence="1 2">A5K-106</strain>
    </source>
</reference>
<protein>
    <submittedName>
        <fullName evidence="1">Uncharacterized protein</fullName>
    </submittedName>
</protein>
<gene>
    <name evidence="1" type="ORF">SG35_003905</name>
</gene>
<name>A0AAE9YS20_9GAMM</name>
<keyword evidence="2" id="KW-1185">Reference proteome</keyword>
<dbReference type="Proteomes" id="UP000032568">
    <property type="component" value="Chromosome"/>
</dbReference>